<accession>A0A6A6K4B2</accession>
<organism evidence="3 4">
    <name type="scientific">Hevea brasiliensis</name>
    <name type="common">Para rubber tree</name>
    <name type="synonym">Siphonia brasiliensis</name>
    <dbReference type="NCBI Taxonomy" id="3981"/>
    <lineage>
        <taxon>Eukaryota</taxon>
        <taxon>Viridiplantae</taxon>
        <taxon>Streptophyta</taxon>
        <taxon>Embryophyta</taxon>
        <taxon>Tracheophyta</taxon>
        <taxon>Spermatophyta</taxon>
        <taxon>Magnoliopsida</taxon>
        <taxon>eudicotyledons</taxon>
        <taxon>Gunneridae</taxon>
        <taxon>Pentapetalae</taxon>
        <taxon>rosids</taxon>
        <taxon>fabids</taxon>
        <taxon>Malpighiales</taxon>
        <taxon>Euphorbiaceae</taxon>
        <taxon>Crotonoideae</taxon>
        <taxon>Micrandreae</taxon>
        <taxon>Hevea</taxon>
    </lineage>
</organism>
<dbReference type="InterPro" id="IPR019557">
    <property type="entry name" value="AminoTfrase-like_pln_mobile"/>
</dbReference>
<dbReference type="AlphaFoldDB" id="A0A6A6K4B2"/>
<evidence type="ECO:0000313" key="4">
    <source>
        <dbReference type="Proteomes" id="UP000467840"/>
    </source>
</evidence>
<dbReference type="EMBL" id="JAAGAX010000499">
    <property type="protein sequence ID" value="KAF2282229.1"/>
    <property type="molecule type" value="Genomic_DNA"/>
</dbReference>
<sequence>MGQNRNFPEGNVGSFLNQGGIRQRRKADYFRGDPVDERIASAPREFKRPGKPSSYDSVLDVLDEANDRNHVLFLWCMVCKFITCPISARPSMEYLPLAHLLASGEKCALGSILLASVYQCLAGITHQDFRLFKGSGPLWVVQMWLLTYFPELADRDWLPTPYEVLGMRVVSLESDRSPYQVTKFLTQLPATDTERFKALDQPSDLVTAKLPGFWCLEGVDRYEPHRDTWASFTAVRHLHIGVTFDVRLGVTKPGLELYMPSLWSRQFGCHQGIPTLPELANERDQPRRELQSLPEALEWRLSTRRKRLNTRLCKVTDPDDIFRAFLAWWTPQFDDAVLRHTLSSSGRAPTLPPPPASAPPRAASERPRPSSAPVSSPAPSKKQHPRPSTSEPPAKKAKKSPPDPKYKPKVKRSPPPPRRQSGRHILKARGLKNTPATAIEVSEGSASDTSAEDSHLSHGCQEVISDTEVILQAVTASDENVDTRSVGDDIDIVASVGVDGFDDGADETASDQFFDDVPDHIVPDSAPDTHADAVPDPTSDTATATEPDVIPTADHTEPISVPQPEVVPSSEPSSKPIVPDPSVPDPSVIRPPVAPEPFRDVLRDLDFLFFGGYRPAFLRPAPGPAQPESEIDTTRARLRYLLATMTGPLSSLPSSERSEILAGLSILASSGSFPQLEEARTQVADLLPAYDQQVTATRQLEETIEAFRVRQDEYTASISIKSPL</sequence>
<feature type="compositionally biased region" description="Basic and acidic residues" evidence="1">
    <location>
        <begin position="521"/>
        <end position="533"/>
    </location>
</feature>
<dbReference type="InterPro" id="IPR044824">
    <property type="entry name" value="MAIN-like"/>
</dbReference>
<evidence type="ECO:0000256" key="1">
    <source>
        <dbReference type="SAM" id="MobiDB-lite"/>
    </source>
</evidence>
<proteinExistence type="predicted"/>
<reference evidence="3 4" key="1">
    <citation type="journal article" date="2020" name="Mol. Plant">
        <title>The Chromosome-Based Rubber Tree Genome Provides New Insights into Spurge Genome Evolution and Rubber Biosynthesis.</title>
        <authorList>
            <person name="Liu J."/>
            <person name="Shi C."/>
            <person name="Shi C.C."/>
            <person name="Li W."/>
            <person name="Zhang Q.J."/>
            <person name="Zhang Y."/>
            <person name="Li K."/>
            <person name="Lu H.F."/>
            <person name="Shi C."/>
            <person name="Zhu S.T."/>
            <person name="Xiao Z.Y."/>
            <person name="Nan H."/>
            <person name="Yue Y."/>
            <person name="Zhu X.G."/>
            <person name="Wu Y."/>
            <person name="Hong X.N."/>
            <person name="Fan G.Y."/>
            <person name="Tong Y."/>
            <person name="Zhang D."/>
            <person name="Mao C.L."/>
            <person name="Liu Y.L."/>
            <person name="Hao S.J."/>
            <person name="Liu W.Q."/>
            <person name="Lv M.Q."/>
            <person name="Zhang H.B."/>
            <person name="Liu Y."/>
            <person name="Hu-Tang G.R."/>
            <person name="Wang J.P."/>
            <person name="Wang J.H."/>
            <person name="Sun Y.H."/>
            <person name="Ni S.B."/>
            <person name="Chen W.B."/>
            <person name="Zhang X.C."/>
            <person name="Jiao Y.N."/>
            <person name="Eichler E.E."/>
            <person name="Li G.H."/>
            <person name="Liu X."/>
            <person name="Gao L.Z."/>
        </authorList>
    </citation>
    <scope>NUCLEOTIDE SEQUENCE [LARGE SCALE GENOMIC DNA]</scope>
    <source>
        <strain evidence="4">cv. GT1</strain>
        <tissue evidence="3">Leaf</tissue>
    </source>
</reference>
<gene>
    <name evidence="3" type="ORF">GH714_043956</name>
</gene>
<dbReference type="PANTHER" id="PTHR46033">
    <property type="entry name" value="PROTEIN MAIN-LIKE 2"/>
    <property type="match status" value="1"/>
</dbReference>
<dbReference type="PANTHER" id="PTHR46033:SF1">
    <property type="entry name" value="PROTEIN MAIN-LIKE 2"/>
    <property type="match status" value="1"/>
</dbReference>
<feature type="region of interest" description="Disordered" evidence="1">
    <location>
        <begin position="521"/>
        <end position="591"/>
    </location>
</feature>
<dbReference type="Pfam" id="PF10536">
    <property type="entry name" value="PMD"/>
    <property type="match status" value="1"/>
</dbReference>
<feature type="compositionally biased region" description="Basic residues" evidence="1">
    <location>
        <begin position="420"/>
        <end position="430"/>
    </location>
</feature>
<feature type="domain" description="Aminotransferase-like plant mobile" evidence="2">
    <location>
        <begin position="66"/>
        <end position="329"/>
    </location>
</feature>
<keyword evidence="4" id="KW-1185">Reference proteome</keyword>
<feature type="region of interest" description="Disordered" evidence="1">
    <location>
        <begin position="344"/>
        <end position="458"/>
    </location>
</feature>
<protein>
    <recommendedName>
        <fullName evidence="2">Aminotransferase-like plant mobile domain-containing protein</fullName>
    </recommendedName>
</protein>
<name>A0A6A6K4B2_HEVBR</name>
<feature type="compositionally biased region" description="Low complexity" evidence="1">
    <location>
        <begin position="369"/>
        <end position="380"/>
    </location>
</feature>
<dbReference type="Proteomes" id="UP000467840">
    <property type="component" value="Unassembled WGS sequence"/>
</dbReference>
<comment type="caution">
    <text evidence="3">The sequence shown here is derived from an EMBL/GenBank/DDBJ whole genome shotgun (WGS) entry which is preliminary data.</text>
</comment>
<evidence type="ECO:0000259" key="2">
    <source>
        <dbReference type="Pfam" id="PF10536"/>
    </source>
</evidence>
<feature type="compositionally biased region" description="Low complexity" evidence="1">
    <location>
        <begin position="558"/>
        <end position="577"/>
    </location>
</feature>
<evidence type="ECO:0000313" key="3">
    <source>
        <dbReference type="EMBL" id="KAF2282229.1"/>
    </source>
</evidence>
<dbReference type="GO" id="GO:0010073">
    <property type="term" value="P:meristem maintenance"/>
    <property type="evidence" value="ECO:0007669"/>
    <property type="project" value="InterPro"/>
</dbReference>